<accession>A0ACB8UBZ0</accession>
<reference evidence="1" key="1">
    <citation type="journal article" date="2021" name="Environ. Microbiol.">
        <title>Gene family expansions and transcriptome signatures uncover fungal adaptations to wood decay.</title>
        <authorList>
            <person name="Hage H."/>
            <person name="Miyauchi S."/>
            <person name="Viragh M."/>
            <person name="Drula E."/>
            <person name="Min B."/>
            <person name="Chaduli D."/>
            <person name="Navarro D."/>
            <person name="Favel A."/>
            <person name="Norest M."/>
            <person name="Lesage-Meessen L."/>
            <person name="Balint B."/>
            <person name="Merenyi Z."/>
            <person name="de Eugenio L."/>
            <person name="Morin E."/>
            <person name="Martinez A.T."/>
            <person name="Baldrian P."/>
            <person name="Stursova M."/>
            <person name="Martinez M.J."/>
            <person name="Novotny C."/>
            <person name="Magnuson J.K."/>
            <person name="Spatafora J.W."/>
            <person name="Maurice S."/>
            <person name="Pangilinan J."/>
            <person name="Andreopoulos W."/>
            <person name="LaButti K."/>
            <person name="Hundley H."/>
            <person name="Na H."/>
            <person name="Kuo A."/>
            <person name="Barry K."/>
            <person name="Lipzen A."/>
            <person name="Henrissat B."/>
            <person name="Riley R."/>
            <person name="Ahrendt S."/>
            <person name="Nagy L.G."/>
            <person name="Grigoriev I.V."/>
            <person name="Martin F."/>
            <person name="Rosso M.N."/>
        </authorList>
    </citation>
    <scope>NUCLEOTIDE SEQUENCE</scope>
    <source>
        <strain evidence="1">CBS 384.51</strain>
    </source>
</reference>
<comment type="caution">
    <text evidence="1">The sequence shown here is derived from an EMBL/GenBank/DDBJ whole genome shotgun (WGS) entry which is preliminary data.</text>
</comment>
<sequence>MAGTLSLYDVLGIEQTSPPDALRKAWKRRVLETHPDKLAQDMTDEERQVAETRFREVHQAYEILSDPAKRRVYDNGLNYLRGCIRKNEAQERLAKTREEWDRQCKQRQEERLRLIRERQARAKEERERLREEKLRKQISERLPDDYEERKKIIEEEIRVAQDRYQETFMKAEMRYRERIKKLEEELNERKEHLRQAGPLPRMPTKASHGTFAVASQMLQTNVLLEQLRTANPEWEARRQAALRRKAERTNSSDTM</sequence>
<gene>
    <name evidence="1" type="ORF">BDY19DRAFT_642386</name>
</gene>
<organism evidence="1 2">
    <name type="scientific">Irpex rosettiformis</name>
    <dbReference type="NCBI Taxonomy" id="378272"/>
    <lineage>
        <taxon>Eukaryota</taxon>
        <taxon>Fungi</taxon>
        <taxon>Dikarya</taxon>
        <taxon>Basidiomycota</taxon>
        <taxon>Agaricomycotina</taxon>
        <taxon>Agaricomycetes</taxon>
        <taxon>Polyporales</taxon>
        <taxon>Irpicaceae</taxon>
        <taxon>Irpex</taxon>
    </lineage>
</organism>
<protein>
    <submittedName>
        <fullName evidence="1">Uncharacterized protein</fullName>
    </submittedName>
</protein>
<name>A0ACB8UBZ0_9APHY</name>
<keyword evidence="2" id="KW-1185">Reference proteome</keyword>
<dbReference type="EMBL" id="MU274905">
    <property type="protein sequence ID" value="KAI0091724.1"/>
    <property type="molecule type" value="Genomic_DNA"/>
</dbReference>
<evidence type="ECO:0000313" key="2">
    <source>
        <dbReference type="Proteomes" id="UP001055072"/>
    </source>
</evidence>
<evidence type="ECO:0000313" key="1">
    <source>
        <dbReference type="EMBL" id="KAI0091724.1"/>
    </source>
</evidence>
<dbReference type="Proteomes" id="UP001055072">
    <property type="component" value="Unassembled WGS sequence"/>
</dbReference>
<proteinExistence type="predicted"/>